<feature type="domain" description="Transcription factor zinc-finger" evidence="2">
    <location>
        <begin position="2"/>
        <end position="42"/>
    </location>
</feature>
<evidence type="ECO:0000313" key="3">
    <source>
        <dbReference type="EMBL" id="SLN67053.1"/>
    </source>
</evidence>
<gene>
    <name evidence="3" type="ORF">ROA7450_03561</name>
</gene>
<evidence type="ECO:0000256" key="1">
    <source>
        <dbReference type="SAM" id="MobiDB-lite"/>
    </source>
</evidence>
<dbReference type="InterPro" id="IPR027392">
    <property type="entry name" value="TF_Znf"/>
</dbReference>
<feature type="compositionally biased region" description="Polar residues" evidence="1">
    <location>
        <begin position="52"/>
        <end position="62"/>
    </location>
</feature>
<organism evidence="3 4">
    <name type="scientific">Roseovarius albus</name>
    <dbReference type="NCBI Taxonomy" id="1247867"/>
    <lineage>
        <taxon>Bacteria</taxon>
        <taxon>Pseudomonadati</taxon>
        <taxon>Pseudomonadota</taxon>
        <taxon>Alphaproteobacteria</taxon>
        <taxon>Rhodobacterales</taxon>
        <taxon>Roseobacteraceae</taxon>
        <taxon>Roseovarius</taxon>
    </lineage>
</organism>
<sequence>MKCPIDGAELVMADRAGVEIDYCPQCRGVWLDRGELDKIIERSAPPAAPQQRVETQVWQEQSSPKHRKKKRGGFLEDLFDF</sequence>
<dbReference type="Pfam" id="PF13453">
    <property type="entry name" value="Zn_ribbon_TFIIB"/>
    <property type="match status" value="1"/>
</dbReference>
<evidence type="ECO:0000313" key="4">
    <source>
        <dbReference type="Proteomes" id="UP000193061"/>
    </source>
</evidence>
<dbReference type="RefSeq" id="WP_085807229.1">
    <property type="nucleotide sequence ID" value="NZ_FWFX01000014.1"/>
</dbReference>
<dbReference type="OrthoDB" id="9814037at2"/>
<accession>A0A1X7A0I2</accession>
<protein>
    <recommendedName>
        <fullName evidence="2">Transcription factor zinc-finger domain-containing protein</fullName>
    </recommendedName>
</protein>
<dbReference type="EMBL" id="FWFX01000014">
    <property type="protein sequence ID" value="SLN67053.1"/>
    <property type="molecule type" value="Genomic_DNA"/>
</dbReference>
<dbReference type="AlphaFoldDB" id="A0A1X7A0I2"/>
<proteinExistence type="predicted"/>
<keyword evidence="4" id="KW-1185">Reference proteome</keyword>
<feature type="region of interest" description="Disordered" evidence="1">
    <location>
        <begin position="43"/>
        <end position="73"/>
    </location>
</feature>
<dbReference type="Proteomes" id="UP000193061">
    <property type="component" value="Unassembled WGS sequence"/>
</dbReference>
<evidence type="ECO:0000259" key="2">
    <source>
        <dbReference type="Pfam" id="PF13453"/>
    </source>
</evidence>
<reference evidence="3 4" key="1">
    <citation type="submission" date="2017-03" db="EMBL/GenBank/DDBJ databases">
        <authorList>
            <person name="Afonso C.L."/>
            <person name="Miller P.J."/>
            <person name="Scott M.A."/>
            <person name="Spackman E."/>
            <person name="Goraichik I."/>
            <person name="Dimitrov K.M."/>
            <person name="Suarez D.L."/>
            <person name="Swayne D.E."/>
        </authorList>
    </citation>
    <scope>NUCLEOTIDE SEQUENCE [LARGE SCALE GENOMIC DNA]</scope>
    <source>
        <strain evidence="3 4">CECT 7450</strain>
    </source>
</reference>
<name>A0A1X7A0I2_9RHOB</name>